<dbReference type="AlphaFoldDB" id="A0A1J5SI20"/>
<feature type="transmembrane region" description="Helical" evidence="1">
    <location>
        <begin position="54"/>
        <end position="72"/>
    </location>
</feature>
<organism evidence="2">
    <name type="scientific">mine drainage metagenome</name>
    <dbReference type="NCBI Taxonomy" id="410659"/>
    <lineage>
        <taxon>unclassified sequences</taxon>
        <taxon>metagenomes</taxon>
        <taxon>ecological metagenomes</taxon>
    </lineage>
</organism>
<gene>
    <name evidence="2" type="ORF">GALL_166280</name>
</gene>
<keyword evidence="1" id="KW-0472">Membrane</keyword>
<reference evidence="2" key="1">
    <citation type="submission" date="2016-10" db="EMBL/GenBank/DDBJ databases">
        <title>Sequence of Gallionella enrichment culture.</title>
        <authorList>
            <person name="Poehlein A."/>
            <person name="Muehling M."/>
            <person name="Daniel R."/>
        </authorList>
    </citation>
    <scope>NUCLEOTIDE SEQUENCE</scope>
</reference>
<dbReference type="EMBL" id="MLJW01000085">
    <property type="protein sequence ID" value="OIR01340.1"/>
    <property type="molecule type" value="Genomic_DNA"/>
</dbReference>
<keyword evidence="1" id="KW-0812">Transmembrane</keyword>
<name>A0A1J5SI20_9ZZZZ</name>
<accession>A0A1J5SI20</accession>
<evidence type="ECO:0000256" key="1">
    <source>
        <dbReference type="SAM" id="Phobius"/>
    </source>
</evidence>
<protein>
    <submittedName>
        <fullName evidence="2">Uncharacterized protein</fullName>
    </submittedName>
</protein>
<comment type="caution">
    <text evidence="2">The sequence shown here is derived from an EMBL/GenBank/DDBJ whole genome shotgun (WGS) entry which is preliminary data.</text>
</comment>
<keyword evidence="1" id="KW-1133">Transmembrane helix</keyword>
<sequence>MEKIKKKNNYKMRKKHFLTALKIALIVGTVLNLINSFDLIMIDNWNMKLMSKIFLTYLTPFLVSLYSSWAASKN</sequence>
<feature type="transmembrane region" description="Helical" evidence="1">
    <location>
        <begin position="21"/>
        <end position="42"/>
    </location>
</feature>
<dbReference type="NCBIfam" id="NF038050">
    <property type="entry name" value="NrtS"/>
    <property type="match status" value="1"/>
</dbReference>
<dbReference type="InterPro" id="IPR047700">
    <property type="entry name" value="NrtS-like"/>
</dbReference>
<evidence type="ECO:0000313" key="2">
    <source>
        <dbReference type="EMBL" id="OIR01340.1"/>
    </source>
</evidence>
<proteinExistence type="predicted"/>